<feature type="coiled-coil region" evidence="4">
    <location>
        <begin position="490"/>
        <end position="517"/>
    </location>
</feature>
<keyword evidence="5" id="KW-0472">Membrane</keyword>
<dbReference type="GO" id="GO:0016020">
    <property type="term" value="C:membrane"/>
    <property type="evidence" value="ECO:0007669"/>
    <property type="project" value="InterPro"/>
</dbReference>
<dbReference type="EMBL" id="JAAZWO010000011">
    <property type="protein sequence ID" value="MBC2398171.1"/>
    <property type="molecule type" value="Genomic_DNA"/>
</dbReference>
<dbReference type="PROSITE" id="PS50111">
    <property type="entry name" value="CHEMOTAXIS_TRANSDUC_2"/>
    <property type="match status" value="1"/>
</dbReference>
<comment type="similarity">
    <text evidence="2">Belongs to the methyl-accepting chemotaxis (MCP) protein family.</text>
</comment>
<dbReference type="PROSITE" id="PS50885">
    <property type="entry name" value="HAMP"/>
    <property type="match status" value="1"/>
</dbReference>
<feature type="domain" description="HAMP" evidence="7">
    <location>
        <begin position="222"/>
        <end position="274"/>
    </location>
</feature>
<dbReference type="PANTHER" id="PTHR32089">
    <property type="entry name" value="METHYL-ACCEPTING CHEMOTAXIS PROTEIN MCPB"/>
    <property type="match status" value="1"/>
</dbReference>
<dbReference type="Gene3D" id="1.10.287.950">
    <property type="entry name" value="Methyl-accepting chemotaxis protein"/>
    <property type="match status" value="1"/>
</dbReference>
<sequence length="579" mass="65528">MKNTNRIKLKLYSMIIFVIMFTLFLGIFSWISFNKFRETSKENLYTSQEFIHLINDSRKIQVDFKKQVQEWKNILLRGFKEDSFKKYYNQFLEEDKNVKDGLIELKENMNRLNLDTSLVDKSLQSHEELHKKYIDSIKNYDAKDSISYRKIDLLVKGIDRAPTDNMDAIVKLIEEKANSDMAKMIDKSAKDSKIFKNNLTAIISVSILLTILISILLIFTYKNLYKSIKQMKKIMVDAGNGDLTVKGEIYTKDELGELTHNFNNFIEKIKNLISNTKELSLTVSSSCNNIKISSIELMKVSDEISCVTNNIAQQSLEQSSLAQQGSTKIGSIVKQLNDIARSTESMEKFTNQVEDVLTSGVKSIEYGKNKILHNKKTWEKVIYSTSNLSNKSGRIGEIIKVINGIAKQTNLLALNAAIEASKAGEYGNGFSIVSEEIKKLAQLSKESTEEIGNLIVDVQKDIKTVSDQITTAQLSMKEEISSFENTEISFKNIEDVVLQLTKEIKEVSNKIKYTNENGIAVNKSIFNIANITELNTSTIQEVASSTEEQSASIEQITLSINSLTSHSDTLEKELGKFKI</sequence>
<dbReference type="Proteomes" id="UP000563151">
    <property type="component" value="Unassembled WGS sequence"/>
</dbReference>
<protein>
    <submittedName>
        <fullName evidence="8">Methyl-accepting chemotaxis protein</fullName>
    </submittedName>
</protein>
<evidence type="ECO:0000259" key="6">
    <source>
        <dbReference type="PROSITE" id="PS50111"/>
    </source>
</evidence>
<reference evidence="8 9" key="1">
    <citation type="submission" date="2020-04" db="EMBL/GenBank/DDBJ databases">
        <title>Genomic insights into acetone-butanol-ethanol (ABE) fermentation by sequencing solventogenic clostridia strains.</title>
        <authorList>
            <person name="Brown S."/>
        </authorList>
    </citation>
    <scope>NUCLEOTIDE SEQUENCE [LARGE SCALE GENOMIC DNA]</scope>
    <source>
        <strain evidence="8 9">DJ011</strain>
    </source>
</reference>
<keyword evidence="9" id="KW-1185">Reference proteome</keyword>
<organism evidence="8 9">
    <name type="scientific">Clostridium tetanomorphum</name>
    <dbReference type="NCBI Taxonomy" id="1553"/>
    <lineage>
        <taxon>Bacteria</taxon>
        <taxon>Bacillati</taxon>
        <taxon>Bacillota</taxon>
        <taxon>Clostridia</taxon>
        <taxon>Eubacteriales</taxon>
        <taxon>Clostridiaceae</taxon>
        <taxon>Clostridium</taxon>
    </lineage>
</organism>
<feature type="transmembrane region" description="Helical" evidence="5">
    <location>
        <begin position="12"/>
        <end position="33"/>
    </location>
</feature>
<comment type="caution">
    <text evidence="8">The sequence shown here is derived from an EMBL/GenBank/DDBJ whole genome shotgun (WGS) entry which is preliminary data.</text>
</comment>
<dbReference type="InterPro" id="IPR003660">
    <property type="entry name" value="HAMP_dom"/>
</dbReference>
<keyword evidence="4" id="KW-0175">Coiled coil</keyword>
<dbReference type="InterPro" id="IPR004090">
    <property type="entry name" value="Chemotax_Me-accpt_rcpt"/>
</dbReference>
<feature type="domain" description="Methyl-accepting transducer" evidence="6">
    <location>
        <begin position="293"/>
        <end position="564"/>
    </location>
</feature>
<dbReference type="Pfam" id="PF00015">
    <property type="entry name" value="MCPsignal"/>
    <property type="match status" value="1"/>
</dbReference>
<evidence type="ECO:0000313" key="8">
    <source>
        <dbReference type="EMBL" id="MBC2398171.1"/>
    </source>
</evidence>
<feature type="transmembrane region" description="Helical" evidence="5">
    <location>
        <begin position="199"/>
        <end position="221"/>
    </location>
</feature>
<evidence type="ECO:0000259" key="7">
    <source>
        <dbReference type="PROSITE" id="PS50885"/>
    </source>
</evidence>
<dbReference type="AlphaFoldDB" id="A0A923J0C3"/>
<proteinExistence type="inferred from homology"/>
<dbReference type="PANTHER" id="PTHR32089:SF112">
    <property type="entry name" value="LYSOZYME-LIKE PROTEIN-RELATED"/>
    <property type="match status" value="1"/>
</dbReference>
<dbReference type="InterPro" id="IPR004089">
    <property type="entry name" value="MCPsignal_dom"/>
</dbReference>
<dbReference type="GO" id="GO:0006935">
    <property type="term" value="P:chemotaxis"/>
    <property type="evidence" value="ECO:0007669"/>
    <property type="project" value="InterPro"/>
</dbReference>
<keyword evidence="5" id="KW-0812">Transmembrane</keyword>
<dbReference type="SMART" id="SM00304">
    <property type="entry name" value="HAMP"/>
    <property type="match status" value="1"/>
</dbReference>
<dbReference type="Pfam" id="PF00672">
    <property type="entry name" value="HAMP"/>
    <property type="match status" value="1"/>
</dbReference>
<evidence type="ECO:0000256" key="5">
    <source>
        <dbReference type="SAM" id="Phobius"/>
    </source>
</evidence>
<evidence type="ECO:0000256" key="4">
    <source>
        <dbReference type="SAM" id="Coils"/>
    </source>
</evidence>
<dbReference type="GO" id="GO:0004888">
    <property type="term" value="F:transmembrane signaling receptor activity"/>
    <property type="evidence" value="ECO:0007669"/>
    <property type="project" value="InterPro"/>
</dbReference>
<evidence type="ECO:0000256" key="1">
    <source>
        <dbReference type="ARBA" id="ARBA00023224"/>
    </source>
</evidence>
<keyword evidence="1 3" id="KW-0807">Transducer</keyword>
<name>A0A923J0C3_CLOTT</name>
<dbReference type="SMART" id="SM00283">
    <property type="entry name" value="MA"/>
    <property type="match status" value="1"/>
</dbReference>
<evidence type="ECO:0000313" key="9">
    <source>
        <dbReference type="Proteomes" id="UP000563151"/>
    </source>
</evidence>
<accession>A0A923J0C3</accession>
<evidence type="ECO:0000256" key="2">
    <source>
        <dbReference type="ARBA" id="ARBA00029447"/>
    </source>
</evidence>
<dbReference type="RefSeq" id="WP_173680442.1">
    <property type="nucleotide sequence ID" value="NZ_JAAZWO010000011.1"/>
</dbReference>
<dbReference type="GO" id="GO:0007165">
    <property type="term" value="P:signal transduction"/>
    <property type="evidence" value="ECO:0007669"/>
    <property type="project" value="UniProtKB-KW"/>
</dbReference>
<dbReference type="Gene3D" id="6.10.340.10">
    <property type="match status" value="1"/>
</dbReference>
<evidence type="ECO:0000256" key="3">
    <source>
        <dbReference type="PROSITE-ProRule" id="PRU00284"/>
    </source>
</evidence>
<dbReference type="PRINTS" id="PR00260">
    <property type="entry name" value="CHEMTRNSDUCR"/>
</dbReference>
<dbReference type="SUPFAM" id="SSF58104">
    <property type="entry name" value="Methyl-accepting chemotaxis protein (MCP) signaling domain"/>
    <property type="match status" value="1"/>
</dbReference>
<dbReference type="CDD" id="cd06225">
    <property type="entry name" value="HAMP"/>
    <property type="match status" value="1"/>
</dbReference>
<gene>
    <name evidence="8" type="ORF">HGG79_10340</name>
</gene>
<keyword evidence="5" id="KW-1133">Transmembrane helix</keyword>